<dbReference type="GO" id="GO:0030246">
    <property type="term" value="F:carbohydrate binding"/>
    <property type="evidence" value="ECO:0007669"/>
    <property type="project" value="InterPro"/>
</dbReference>
<comment type="caution">
    <text evidence="2">The sequence shown here is derived from an EMBL/GenBank/DDBJ whole genome shotgun (WGS) entry which is preliminary data.</text>
</comment>
<gene>
    <name evidence="2" type="ORF">PSON_ATCC_30995.1.T0220397</name>
</gene>
<protein>
    <recommendedName>
        <fullName evidence="1">H-type lectin domain-containing protein</fullName>
    </recommendedName>
</protein>
<dbReference type="Pfam" id="PF09458">
    <property type="entry name" value="H_lectin"/>
    <property type="match status" value="1"/>
</dbReference>
<organism evidence="2 3">
    <name type="scientific">Paramecium sonneborni</name>
    <dbReference type="NCBI Taxonomy" id="65129"/>
    <lineage>
        <taxon>Eukaryota</taxon>
        <taxon>Sar</taxon>
        <taxon>Alveolata</taxon>
        <taxon>Ciliophora</taxon>
        <taxon>Intramacronucleata</taxon>
        <taxon>Oligohymenophorea</taxon>
        <taxon>Peniculida</taxon>
        <taxon>Parameciidae</taxon>
        <taxon>Paramecium</taxon>
    </lineage>
</organism>
<evidence type="ECO:0000313" key="2">
    <source>
        <dbReference type="EMBL" id="CAD8067340.1"/>
    </source>
</evidence>
<evidence type="ECO:0000259" key="1">
    <source>
        <dbReference type="Pfam" id="PF09458"/>
    </source>
</evidence>
<proteinExistence type="predicted"/>
<keyword evidence="3" id="KW-1185">Reference proteome</keyword>
<evidence type="ECO:0000313" key="3">
    <source>
        <dbReference type="Proteomes" id="UP000692954"/>
    </source>
</evidence>
<dbReference type="GO" id="GO:0007155">
    <property type="term" value="P:cell adhesion"/>
    <property type="evidence" value="ECO:0007669"/>
    <property type="project" value="InterPro"/>
</dbReference>
<dbReference type="InterPro" id="IPR019019">
    <property type="entry name" value="H-type_lectin_domain"/>
</dbReference>
<dbReference type="EMBL" id="CAJJDN010000022">
    <property type="protein sequence ID" value="CAD8067340.1"/>
    <property type="molecule type" value="Genomic_DNA"/>
</dbReference>
<accession>A0A8S1LI71</accession>
<sequence>MIYFLLLFQSALGTIINFSQWMALADGSFSCSNGIQKTKIVSFPDSFDTIPQVFIIVTKLDYYSSSEFKIRIESITTTGFTIKYECIGERIWSLYVNVFAFSEKRLQVFNNFNMENPTDVIFTKSDSNQVNAYISILSLGMTGPLDFNLQIIDLNPYEFKVALVQDPARAANLKQIGYQVIVGTEESLKLYQKYTCTSTCTSAMNTKSTYLQYLFALQGFRYEYTDSIRLEFSYLTSGQNEYYRLQQISGLYTQNINQPGHYKFDGFTTQPSEYSCFTLRISRKEILNLDQQSQILINIIDMNKSFNALGTFIQDINKQISPLQILFQFKCIQGKKIKAQFNKCSTCVGLSKSYNQNQVCYNNKQIISFYPKYNTDAFYKGNLRILIENSKITITQLLYDRQVVIAMIEYLDQ</sequence>
<name>A0A8S1LI71_9CILI</name>
<feature type="domain" description="H-type lectin" evidence="1">
    <location>
        <begin position="40"/>
        <end position="101"/>
    </location>
</feature>
<dbReference type="Proteomes" id="UP000692954">
    <property type="component" value="Unassembled WGS sequence"/>
</dbReference>
<dbReference type="AlphaFoldDB" id="A0A8S1LI71"/>
<reference evidence="2" key="1">
    <citation type="submission" date="2021-01" db="EMBL/GenBank/DDBJ databases">
        <authorList>
            <consortium name="Genoscope - CEA"/>
            <person name="William W."/>
        </authorList>
    </citation>
    <scope>NUCLEOTIDE SEQUENCE</scope>
</reference>